<evidence type="ECO:0000256" key="4">
    <source>
        <dbReference type="ARBA" id="ARBA00023069"/>
    </source>
</evidence>
<dbReference type="InterPro" id="IPR037662">
    <property type="entry name" value="CFAP68/107"/>
</dbReference>
<dbReference type="GO" id="GO:0030317">
    <property type="term" value="P:flagellated sperm motility"/>
    <property type="evidence" value="ECO:0007669"/>
    <property type="project" value="InterPro"/>
</dbReference>
<dbReference type="OrthoDB" id="8185227at2759"/>
<keyword evidence="10" id="KW-1185">Reference proteome</keyword>
<evidence type="ECO:0000313" key="10">
    <source>
        <dbReference type="Proteomes" id="UP001153636"/>
    </source>
</evidence>
<evidence type="ECO:0000256" key="1">
    <source>
        <dbReference type="ARBA" id="ARBA00004611"/>
    </source>
</evidence>
<dbReference type="AlphaFoldDB" id="A0A9P0GGP2"/>
<dbReference type="PANTHER" id="PTHR31180">
    <property type="entry name" value="CILIA- AND FLAGELLA-ASSOCIATED PROTEIN 107-RELATED"/>
    <property type="match status" value="1"/>
</dbReference>
<accession>A0A9P0GGP2</accession>
<comment type="function">
    <text evidence="7">Microtubule inner protein (MIP) part of the dynein-decorated doublet microtubules (DMTs) in cilia axoneme, which is required for motile cilia beating.</text>
</comment>
<evidence type="ECO:0000256" key="3">
    <source>
        <dbReference type="ARBA" id="ARBA00022846"/>
    </source>
</evidence>
<keyword evidence="2" id="KW-0963">Cytoplasm</keyword>
<sequence>MNDTEKPERLVFPKTIVYHPKVKTGNWYEDQQRYKRDNLRHNTEYYHEYQEKPLTTVPDSVKWDLLFKSEGTTNVCPPRLSDASPNFHDNFASSYELSYSYFPKIAAPIIENVPPKPRKFGKYRPVLELIESYGNINNYGLGDIIKKHIQYEENAKRRSTSLAMTDADYREPGKDHYVFCRWPRYRAIKKKTADIYPRRPPNHPRLSDYNPITWEPIDREKLTRAPKIELDC</sequence>
<evidence type="ECO:0000256" key="7">
    <source>
        <dbReference type="ARBA" id="ARBA00035003"/>
    </source>
</evidence>
<gene>
    <name evidence="9" type="ORF">PSYICH_LOCUS15445</name>
</gene>
<keyword evidence="5" id="KW-0206">Cytoskeleton</keyword>
<evidence type="ECO:0000313" key="9">
    <source>
        <dbReference type="EMBL" id="CAH1115250.1"/>
    </source>
</evidence>
<name>A0A9P0GGP2_9CUCU</name>
<dbReference type="EMBL" id="OV651821">
    <property type="protein sequence ID" value="CAH1115250.1"/>
    <property type="molecule type" value="Genomic_DNA"/>
</dbReference>
<dbReference type="InterPro" id="IPR054709">
    <property type="entry name" value="CFAP107"/>
</dbReference>
<evidence type="ECO:0000256" key="8">
    <source>
        <dbReference type="ARBA" id="ARBA00046435"/>
    </source>
</evidence>
<dbReference type="GO" id="GO:0005879">
    <property type="term" value="C:axonemal microtubule"/>
    <property type="evidence" value="ECO:0007669"/>
    <property type="project" value="TreeGrafter"/>
</dbReference>
<evidence type="ECO:0000256" key="6">
    <source>
        <dbReference type="ARBA" id="ARBA00023273"/>
    </source>
</evidence>
<organism evidence="9 10">
    <name type="scientific">Psylliodes chrysocephalus</name>
    <dbReference type="NCBI Taxonomy" id="3402493"/>
    <lineage>
        <taxon>Eukaryota</taxon>
        <taxon>Metazoa</taxon>
        <taxon>Ecdysozoa</taxon>
        <taxon>Arthropoda</taxon>
        <taxon>Hexapoda</taxon>
        <taxon>Insecta</taxon>
        <taxon>Pterygota</taxon>
        <taxon>Neoptera</taxon>
        <taxon>Endopterygota</taxon>
        <taxon>Coleoptera</taxon>
        <taxon>Polyphaga</taxon>
        <taxon>Cucujiformia</taxon>
        <taxon>Chrysomeloidea</taxon>
        <taxon>Chrysomelidae</taxon>
        <taxon>Galerucinae</taxon>
        <taxon>Alticini</taxon>
        <taxon>Psylliodes</taxon>
    </lineage>
</organism>
<keyword evidence="3" id="KW-0282">Flagellum</keyword>
<dbReference type="Proteomes" id="UP001153636">
    <property type="component" value="Chromosome 9"/>
</dbReference>
<comment type="subunit">
    <text evidence="8">Microtubule inner protein component of sperm flagellar doublet microtubules.</text>
</comment>
<keyword evidence="4" id="KW-0969">Cilium</keyword>
<evidence type="ECO:0000256" key="5">
    <source>
        <dbReference type="ARBA" id="ARBA00023212"/>
    </source>
</evidence>
<keyword evidence="6" id="KW-0966">Cell projection</keyword>
<protein>
    <submittedName>
        <fullName evidence="9">Uncharacterized protein</fullName>
    </submittedName>
</protein>
<reference evidence="9" key="1">
    <citation type="submission" date="2022-01" db="EMBL/GenBank/DDBJ databases">
        <authorList>
            <person name="King R."/>
        </authorList>
    </citation>
    <scope>NUCLEOTIDE SEQUENCE</scope>
</reference>
<dbReference type="Pfam" id="PF22595">
    <property type="entry name" value="CFAP107"/>
    <property type="match status" value="1"/>
</dbReference>
<proteinExistence type="predicted"/>
<dbReference type="PANTHER" id="PTHR31180:SF2">
    <property type="entry name" value="CILIA- AND FLAGELLA-ASSOCIATED PROTEIN 107"/>
    <property type="match status" value="1"/>
</dbReference>
<comment type="subcellular location">
    <subcellularLocation>
        <location evidence="1">Cytoplasm</location>
        <location evidence="1">Cytoskeleton</location>
        <location evidence="1">Flagellum axoneme</location>
    </subcellularLocation>
</comment>
<evidence type="ECO:0000256" key="2">
    <source>
        <dbReference type="ARBA" id="ARBA00022490"/>
    </source>
</evidence>